<comment type="caution">
    <text evidence="12">The sequence shown here is derived from an EMBL/GenBank/DDBJ whole genome shotgun (WGS) entry which is preliminary data.</text>
</comment>
<evidence type="ECO:0000256" key="9">
    <source>
        <dbReference type="SAM" id="Phobius"/>
    </source>
</evidence>
<keyword evidence="2" id="KW-0813">Transport</keyword>
<evidence type="ECO:0000256" key="2">
    <source>
        <dbReference type="ARBA" id="ARBA00022448"/>
    </source>
</evidence>
<evidence type="ECO:0000256" key="8">
    <source>
        <dbReference type="ARBA" id="ARBA00023136"/>
    </source>
</evidence>
<feature type="transmembrane region" description="Helical" evidence="9">
    <location>
        <begin position="28"/>
        <end position="45"/>
    </location>
</feature>
<gene>
    <name evidence="12" type="ORF">D1B33_04480</name>
</gene>
<evidence type="ECO:0000256" key="4">
    <source>
        <dbReference type="ARBA" id="ARBA00022475"/>
    </source>
</evidence>
<dbReference type="Gene3D" id="1.20.1530.20">
    <property type="match status" value="1"/>
</dbReference>
<keyword evidence="6 9" id="KW-1133">Transmembrane helix</keyword>
<evidence type="ECO:0000256" key="7">
    <source>
        <dbReference type="ARBA" id="ARBA00023065"/>
    </source>
</evidence>
<dbReference type="AlphaFoldDB" id="A0A396SM32"/>
<feature type="transmembrane region" description="Helical" evidence="9">
    <location>
        <begin position="302"/>
        <end position="326"/>
    </location>
</feature>
<keyword evidence="7" id="KW-0406">Ion transport</keyword>
<feature type="transmembrane region" description="Helical" evidence="9">
    <location>
        <begin position="57"/>
        <end position="77"/>
    </location>
</feature>
<proteinExistence type="predicted"/>
<dbReference type="GO" id="GO:0005886">
    <property type="term" value="C:plasma membrane"/>
    <property type="evidence" value="ECO:0007669"/>
    <property type="project" value="UniProtKB-SubCell"/>
</dbReference>
<evidence type="ECO:0000259" key="11">
    <source>
        <dbReference type="Pfam" id="PF02254"/>
    </source>
</evidence>
<dbReference type="Pfam" id="PF02254">
    <property type="entry name" value="TrkA_N"/>
    <property type="match status" value="1"/>
</dbReference>
<dbReference type="OrthoDB" id="570124at2"/>
<evidence type="ECO:0000256" key="5">
    <source>
        <dbReference type="ARBA" id="ARBA00022692"/>
    </source>
</evidence>
<feature type="domain" description="Cation/H+ exchanger transmembrane" evidence="10">
    <location>
        <begin position="17"/>
        <end position="391"/>
    </location>
</feature>
<feature type="transmembrane region" description="Helical" evidence="9">
    <location>
        <begin position="218"/>
        <end position="235"/>
    </location>
</feature>
<dbReference type="InterPro" id="IPR003148">
    <property type="entry name" value="RCK_N"/>
</dbReference>
<dbReference type="GO" id="GO:1902600">
    <property type="term" value="P:proton transmembrane transport"/>
    <property type="evidence" value="ECO:0007669"/>
    <property type="project" value="InterPro"/>
</dbReference>
<feature type="transmembrane region" description="Helical" evidence="9">
    <location>
        <begin position="271"/>
        <end position="290"/>
    </location>
</feature>
<feature type="transmembrane region" description="Helical" evidence="9">
    <location>
        <begin position="6"/>
        <end position="23"/>
    </location>
</feature>
<feature type="transmembrane region" description="Helical" evidence="9">
    <location>
        <begin position="241"/>
        <end position="259"/>
    </location>
</feature>
<organism evidence="12 13">
    <name type="scientific">Ureibacillus yapensis</name>
    <dbReference type="NCBI Taxonomy" id="2304605"/>
    <lineage>
        <taxon>Bacteria</taxon>
        <taxon>Bacillati</taxon>
        <taxon>Bacillota</taxon>
        <taxon>Bacilli</taxon>
        <taxon>Bacillales</taxon>
        <taxon>Caryophanaceae</taxon>
        <taxon>Ureibacillus</taxon>
    </lineage>
</organism>
<evidence type="ECO:0000256" key="3">
    <source>
        <dbReference type="ARBA" id="ARBA00022449"/>
    </source>
</evidence>
<name>A0A396SM32_9BACL</name>
<dbReference type="InterPro" id="IPR038770">
    <property type="entry name" value="Na+/solute_symporter_sf"/>
</dbReference>
<dbReference type="PANTHER" id="PTHR32507:SF0">
    <property type="entry name" value="NA(+)_H(+) ANTIPORTER 2-RELATED"/>
    <property type="match status" value="1"/>
</dbReference>
<feature type="transmembrane region" description="Helical" evidence="9">
    <location>
        <begin position="333"/>
        <end position="353"/>
    </location>
</feature>
<keyword evidence="3" id="KW-0050">Antiport</keyword>
<dbReference type="InterPro" id="IPR036291">
    <property type="entry name" value="NAD(P)-bd_dom_sf"/>
</dbReference>
<dbReference type="PANTHER" id="PTHR32507">
    <property type="entry name" value="NA(+)/H(+) ANTIPORTER 1"/>
    <property type="match status" value="1"/>
</dbReference>
<evidence type="ECO:0000313" key="12">
    <source>
        <dbReference type="EMBL" id="RHW40107.1"/>
    </source>
</evidence>
<feature type="transmembrane region" description="Helical" evidence="9">
    <location>
        <begin position="365"/>
        <end position="388"/>
    </location>
</feature>
<keyword evidence="8 9" id="KW-0472">Membrane</keyword>
<accession>A0A396SM32</accession>
<reference evidence="12 13" key="1">
    <citation type="submission" date="2018-08" db="EMBL/GenBank/DDBJ databases">
        <title>Lysinibacillus sp. YLB-03 draft genome sequence.</title>
        <authorList>
            <person name="Yu L."/>
        </authorList>
    </citation>
    <scope>NUCLEOTIDE SEQUENCE [LARGE SCALE GENOMIC DNA]</scope>
    <source>
        <strain evidence="12 13">YLB-03</strain>
    </source>
</reference>
<evidence type="ECO:0000256" key="1">
    <source>
        <dbReference type="ARBA" id="ARBA00004651"/>
    </source>
</evidence>
<dbReference type="GO" id="GO:0015297">
    <property type="term" value="F:antiporter activity"/>
    <property type="evidence" value="ECO:0007669"/>
    <property type="project" value="UniProtKB-KW"/>
</dbReference>
<dbReference type="SUPFAM" id="SSF51735">
    <property type="entry name" value="NAD(P)-binding Rossmann-fold domains"/>
    <property type="match status" value="1"/>
</dbReference>
<evidence type="ECO:0000256" key="6">
    <source>
        <dbReference type="ARBA" id="ARBA00022989"/>
    </source>
</evidence>
<protein>
    <submittedName>
        <fullName evidence="12">Sodium:proton antiporter</fullName>
    </submittedName>
</protein>
<evidence type="ECO:0000259" key="10">
    <source>
        <dbReference type="Pfam" id="PF00999"/>
    </source>
</evidence>
<dbReference type="Pfam" id="PF00999">
    <property type="entry name" value="Na_H_Exchanger"/>
    <property type="match status" value="1"/>
</dbReference>
<feature type="transmembrane region" description="Helical" evidence="9">
    <location>
        <begin position="89"/>
        <end position="112"/>
    </location>
</feature>
<feature type="transmembrane region" description="Helical" evidence="9">
    <location>
        <begin position="118"/>
        <end position="138"/>
    </location>
</feature>
<dbReference type="RefSeq" id="WP_118875118.1">
    <property type="nucleotide sequence ID" value="NZ_QWEI01000001.1"/>
</dbReference>
<feature type="transmembrane region" description="Helical" evidence="9">
    <location>
        <begin position="185"/>
        <end position="206"/>
    </location>
</feature>
<comment type="subcellular location">
    <subcellularLocation>
        <location evidence="1">Cell membrane</location>
        <topology evidence="1">Multi-pass membrane protein</topology>
    </subcellularLocation>
</comment>
<keyword evidence="5 9" id="KW-0812">Transmembrane</keyword>
<feature type="transmembrane region" description="Helical" evidence="9">
    <location>
        <begin position="150"/>
        <end position="173"/>
    </location>
</feature>
<sequence length="612" mass="67264">MFDSILFQITAVVTLGILSQWVAWRFRLPAIIITSLIGLVAGPFLNLLDPQESLGPLYGPLISIAVAVVLFEGSLNLDMKKMKDSRHAIFRISTFGSLIAWFVGAIVAYFLAGLSLEASFIISGLFIITGPTVIIPLLRQAKIKERPATILKWEGIIVDPVGVLLALFSLKIVLWMSEMITTTALLLFFGASVLSTLIGVVVGYMLGKFLEQGYIPEFLKSPIVLVSALLVFVLSDEMMHETGLLAVTAMGIIMANMDLTSLKDLLHFKENISVLMISAVFIILTASLSIDTLIGLLNWPMLAFVIAMLFLVRPLSVWLSTIGLGLTKQERLFIGWIAPRGIISLTVSGFFASELAHFGFQNTEAITALTLSLIFTTVIAHGLSIRWVAKKLELQSGDDGGLLIVGGSAFSAVLAHAIQSFNKPVLIVDRSWEALSSARSLGIAAEVGDILSEQFEYHADLTPYEVLVASTYDDAYNALICQRFIPELGREQTFQTALPQHYPREYSKGIGGKKLFEEGYDIHKLNRLIEEGYTIRKTPLTEQYTFDDYLKDDRHKTIPLFAVDKGQHLTFLTGEQKGPFDAGTTIVSLTSPTRMMTKAIEKATGGESRTKD</sequence>
<feature type="transmembrane region" description="Helical" evidence="9">
    <location>
        <begin position="400"/>
        <end position="418"/>
    </location>
</feature>
<keyword evidence="4" id="KW-1003">Cell membrane</keyword>
<evidence type="ECO:0000313" key="13">
    <source>
        <dbReference type="Proteomes" id="UP000265692"/>
    </source>
</evidence>
<dbReference type="InterPro" id="IPR006153">
    <property type="entry name" value="Cation/H_exchanger_TM"/>
</dbReference>
<dbReference type="EMBL" id="QWEI01000001">
    <property type="protein sequence ID" value="RHW40107.1"/>
    <property type="molecule type" value="Genomic_DNA"/>
</dbReference>
<dbReference type="GO" id="GO:0006813">
    <property type="term" value="P:potassium ion transport"/>
    <property type="evidence" value="ECO:0007669"/>
    <property type="project" value="InterPro"/>
</dbReference>
<dbReference type="Gene3D" id="3.40.50.720">
    <property type="entry name" value="NAD(P)-binding Rossmann-like Domain"/>
    <property type="match status" value="1"/>
</dbReference>
<keyword evidence="13" id="KW-1185">Reference proteome</keyword>
<feature type="domain" description="RCK N-terminal" evidence="11">
    <location>
        <begin position="403"/>
        <end position="482"/>
    </location>
</feature>
<dbReference type="Proteomes" id="UP000265692">
    <property type="component" value="Unassembled WGS sequence"/>
</dbReference>